<evidence type="ECO:0000256" key="9">
    <source>
        <dbReference type="PROSITE-ProRule" id="PRU10141"/>
    </source>
</evidence>
<keyword evidence="4 10" id="KW-0418">Kinase</keyword>
<reference evidence="13" key="3">
    <citation type="submission" date="2023-05" db="EMBL/GenBank/DDBJ databases">
        <authorList>
            <person name="Smith C.H."/>
        </authorList>
    </citation>
    <scope>NUCLEOTIDE SEQUENCE</scope>
    <source>
        <strain evidence="13">CHS0354</strain>
        <tissue evidence="13">Mantle</tissue>
    </source>
</reference>
<gene>
    <name evidence="13" type="ORF">CHS0354_009692</name>
</gene>
<reference evidence="13" key="1">
    <citation type="journal article" date="2021" name="Genome Biol. Evol.">
        <title>A High-Quality Reference Genome for a Parasitic Bivalve with Doubly Uniparental Inheritance (Bivalvia: Unionida).</title>
        <authorList>
            <person name="Smith C.H."/>
        </authorList>
    </citation>
    <scope>NUCLEOTIDE SEQUENCE</scope>
    <source>
        <strain evidence="13">CHS0354</strain>
    </source>
</reference>
<dbReference type="GO" id="GO:0050793">
    <property type="term" value="P:regulation of developmental process"/>
    <property type="evidence" value="ECO:0007669"/>
    <property type="project" value="UniProtKB-ARBA"/>
</dbReference>
<organism evidence="13 14">
    <name type="scientific">Potamilus streckersoni</name>
    <dbReference type="NCBI Taxonomy" id="2493646"/>
    <lineage>
        <taxon>Eukaryota</taxon>
        <taxon>Metazoa</taxon>
        <taxon>Spiralia</taxon>
        <taxon>Lophotrochozoa</taxon>
        <taxon>Mollusca</taxon>
        <taxon>Bivalvia</taxon>
        <taxon>Autobranchia</taxon>
        <taxon>Heteroconchia</taxon>
        <taxon>Palaeoheterodonta</taxon>
        <taxon>Unionida</taxon>
        <taxon>Unionoidea</taxon>
        <taxon>Unionidae</taxon>
        <taxon>Ambleminae</taxon>
        <taxon>Lampsilini</taxon>
        <taxon>Potamilus</taxon>
    </lineage>
</organism>
<keyword evidence="3 9" id="KW-0547">Nucleotide-binding</keyword>
<feature type="binding site" evidence="9">
    <location>
        <position position="311"/>
    </location>
    <ligand>
        <name>ATP</name>
        <dbReference type="ChEBI" id="CHEBI:30616"/>
    </ligand>
</feature>
<keyword evidence="5 9" id="KW-0067">ATP-binding</keyword>
<dbReference type="PROSITE" id="PS50001">
    <property type="entry name" value="SH2"/>
    <property type="match status" value="1"/>
</dbReference>
<dbReference type="EC" id="2.7.10.2" evidence="10"/>
<dbReference type="GO" id="GO:0030182">
    <property type="term" value="P:neuron differentiation"/>
    <property type="evidence" value="ECO:0007669"/>
    <property type="project" value="UniProtKB-ARBA"/>
</dbReference>
<keyword evidence="14" id="KW-1185">Reference proteome</keyword>
<dbReference type="PRINTS" id="PR00401">
    <property type="entry name" value="SH2DOMAIN"/>
</dbReference>
<proteinExistence type="inferred from homology"/>
<comment type="catalytic activity">
    <reaction evidence="10">
        <text>L-tyrosyl-[protein] + ATP = O-phospho-L-tyrosyl-[protein] + ADP + H(+)</text>
        <dbReference type="Rhea" id="RHEA:10596"/>
        <dbReference type="Rhea" id="RHEA-COMP:10136"/>
        <dbReference type="Rhea" id="RHEA-COMP:20101"/>
        <dbReference type="ChEBI" id="CHEBI:15378"/>
        <dbReference type="ChEBI" id="CHEBI:30616"/>
        <dbReference type="ChEBI" id="CHEBI:46858"/>
        <dbReference type="ChEBI" id="CHEBI:61978"/>
        <dbReference type="ChEBI" id="CHEBI:456216"/>
        <dbReference type="EC" id="2.7.10.2"/>
    </reaction>
</comment>
<evidence type="ECO:0000313" key="14">
    <source>
        <dbReference type="Proteomes" id="UP001195483"/>
    </source>
</evidence>
<comment type="similarity">
    <text evidence="10">Belongs to the protein kinase superfamily. Tyr protein kinase family.</text>
</comment>
<dbReference type="InterPro" id="IPR000980">
    <property type="entry name" value="SH2"/>
</dbReference>
<evidence type="ECO:0000256" key="10">
    <source>
        <dbReference type="RuleBase" id="RU362096"/>
    </source>
</evidence>
<evidence type="ECO:0000259" key="12">
    <source>
        <dbReference type="PROSITE" id="PS50011"/>
    </source>
</evidence>
<keyword evidence="8" id="KW-0727">SH2 domain</keyword>
<dbReference type="GO" id="GO:0005524">
    <property type="term" value="F:ATP binding"/>
    <property type="evidence" value="ECO:0007669"/>
    <property type="project" value="UniProtKB-UniRule"/>
</dbReference>
<evidence type="ECO:0000256" key="7">
    <source>
        <dbReference type="ARBA" id="ARBA00023137"/>
    </source>
</evidence>
<feature type="domain" description="SH2" evidence="11">
    <location>
        <begin position="158"/>
        <end position="250"/>
    </location>
</feature>
<sequence length="547" mass="63501">MEESQKGVDKDHNPLIMTLFVLQEEIRRISPVHRDVYYHFGKLANAIYEYCHLDINRTSWSTVIFNLAALKHALYAKNLNRRNTLEIIQWLERESFLDMSSRGTESKGRNFSIPEPYRPRKVHHLPAISEGALQRSIFNPVFSESDESKDVDLSRYDWYYHDLSDEMCETKLYREAQDGFFMIRNPGGQGNYILSVYNKDQKIVKHYPIRRLKDGAFYLSKGFKFSSIPALVSYHKEKAGVVATRLKHPPVKNKRTPTPSQALVHVKEKKKEEPQRWEYSREEVELQDRLGAGNFGVVYRAKLKGQFVAIKSLKNAIQDDSFLEDIKTLINHTHKNLVQVYGMVAEEKQCMIVTELMAKGSLLLYVRKHKQTLIRNASTMLEMCQQICTGMVFLEEQKIVHRNLAARNCLVGEHMTIKVGDSGISRYIIDDNLQIHSLGNEFPLRWSSPEILSFSQFSNKSDVWAFGVVMWEIFSGGTVPYKNKTLDEVAVYVCIENKRLKKPRICPDKVFNLMSASWQQHTARRPTFEEIHSKLLILMKEYSRSSF</sequence>
<evidence type="ECO:0000313" key="13">
    <source>
        <dbReference type="EMBL" id="KAK3582886.1"/>
    </source>
</evidence>
<name>A0AAE0VMB4_9BIVA</name>
<dbReference type="InterPro" id="IPR017441">
    <property type="entry name" value="Protein_kinase_ATP_BS"/>
</dbReference>
<dbReference type="GO" id="GO:0004715">
    <property type="term" value="F:non-membrane spanning protein tyrosine kinase activity"/>
    <property type="evidence" value="ECO:0007669"/>
    <property type="project" value="UniProtKB-EC"/>
</dbReference>
<dbReference type="PROSITE" id="PS50011">
    <property type="entry name" value="PROTEIN_KINASE_DOM"/>
    <property type="match status" value="1"/>
</dbReference>
<keyword evidence="7 10" id="KW-0829">Tyrosine-protein kinase</keyword>
<dbReference type="InterPro" id="IPR000719">
    <property type="entry name" value="Prot_kinase_dom"/>
</dbReference>
<dbReference type="InterPro" id="IPR001245">
    <property type="entry name" value="Ser-Thr/Tyr_kinase_cat_dom"/>
</dbReference>
<dbReference type="SMART" id="SM00252">
    <property type="entry name" value="SH2"/>
    <property type="match status" value="1"/>
</dbReference>
<feature type="domain" description="Protein kinase" evidence="12">
    <location>
        <begin position="284"/>
        <end position="535"/>
    </location>
</feature>
<dbReference type="Pfam" id="PF07714">
    <property type="entry name" value="PK_Tyr_Ser-Thr"/>
    <property type="match status" value="1"/>
</dbReference>
<evidence type="ECO:0000256" key="1">
    <source>
        <dbReference type="ARBA" id="ARBA00004308"/>
    </source>
</evidence>
<dbReference type="Gene3D" id="1.10.510.10">
    <property type="entry name" value="Transferase(Phosphotransferase) domain 1"/>
    <property type="match status" value="1"/>
</dbReference>
<evidence type="ECO:0000256" key="6">
    <source>
        <dbReference type="ARBA" id="ARBA00023136"/>
    </source>
</evidence>
<dbReference type="SUPFAM" id="SSF55550">
    <property type="entry name" value="SH2 domain"/>
    <property type="match status" value="1"/>
</dbReference>
<dbReference type="InterPro" id="IPR050198">
    <property type="entry name" value="Non-receptor_tyrosine_kinases"/>
</dbReference>
<dbReference type="GO" id="GO:0012505">
    <property type="term" value="C:endomembrane system"/>
    <property type="evidence" value="ECO:0007669"/>
    <property type="project" value="UniProtKB-SubCell"/>
</dbReference>
<dbReference type="PRINTS" id="PR00109">
    <property type="entry name" value="TYRKINASE"/>
</dbReference>
<evidence type="ECO:0000259" key="11">
    <source>
        <dbReference type="PROSITE" id="PS50001"/>
    </source>
</evidence>
<comment type="subcellular location">
    <subcellularLocation>
        <location evidence="1">Endomembrane system</location>
    </subcellularLocation>
</comment>
<dbReference type="Gene3D" id="3.30.505.10">
    <property type="entry name" value="SH2 domain"/>
    <property type="match status" value="1"/>
</dbReference>
<dbReference type="PANTHER" id="PTHR24418">
    <property type="entry name" value="TYROSINE-PROTEIN KINASE"/>
    <property type="match status" value="1"/>
</dbReference>
<dbReference type="AlphaFoldDB" id="A0AAE0VMB4"/>
<dbReference type="EMBL" id="JAEAOA010000619">
    <property type="protein sequence ID" value="KAK3582886.1"/>
    <property type="molecule type" value="Genomic_DNA"/>
</dbReference>
<evidence type="ECO:0000256" key="4">
    <source>
        <dbReference type="ARBA" id="ARBA00022777"/>
    </source>
</evidence>
<dbReference type="InterPro" id="IPR036860">
    <property type="entry name" value="SH2_dom_sf"/>
</dbReference>
<dbReference type="SUPFAM" id="SSF56112">
    <property type="entry name" value="Protein kinase-like (PK-like)"/>
    <property type="match status" value="1"/>
</dbReference>
<evidence type="ECO:0000256" key="8">
    <source>
        <dbReference type="PROSITE-ProRule" id="PRU00191"/>
    </source>
</evidence>
<dbReference type="Pfam" id="PF00017">
    <property type="entry name" value="SH2"/>
    <property type="match status" value="1"/>
</dbReference>
<dbReference type="CDD" id="cd00192">
    <property type="entry name" value="PTKc"/>
    <property type="match status" value="1"/>
</dbReference>
<dbReference type="GO" id="GO:0048468">
    <property type="term" value="P:cell development"/>
    <property type="evidence" value="ECO:0007669"/>
    <property type="project" value="UniProtKB-ARBA"/>
</dbReference>
<accession>A0AAE0VMB4</accession>
<keyword evidence="2 10" id="KW-0808">Transferase</keyword>
<evidence type="ECO:0000256" key="2">
    <source>
        <dbReference type="ARBA" id="ARBA00022679"/>
    </source>
</evidence>
<evidence type="ECO:0000256" key="5">
    <source>
        <dbReference type="ARBA" id="ARBA00022840"/>
    </source>
</evidence>
<evidence type="ECO:0000256" key="3">
    <source>
        <dbReference type="ARBA" id="ARBA00022741"/>
    </source>
</evidence>
<dbReference type="InterPro" id="IPR011009">
    <property type="entry name" value="Kinase-like_dom_sf"/>
</dbReference>
<dbReference type="PROSITE" id="PS00107">
    <property type="entry name" value="PROTEIN_KINASE_ATP"/>
    <property type="match status" value="1"/>
</dbReference>
<reference evidence="13" key="2">
    <citation type="journal article" date="2021" name="Genome Biol. Evol.">
        <title>Developing a high-quality reference genome for a parasitic bivalve with doubly uniparental inheritance (Bivalvia: Unionida).</title>
        <authorList>
            <person name="Smith C.H."/>
        </authorList>
    </citation>
    <scope>NUCLEOTIDE SEQUENCE</scope>
    <source>
        <strain evidence="13">CHS0354</strain>
        <tissue evidence="13">Mantle</tissue>
    </source>
</reference>
<dbReference type="FunFam" id="1.10.510.10:FF:001512">
    <property type="entry name" value="Receptor tyrosine-protein kinase erbB-2"/>
    <property type="match status" value="1"/>
</dbReference>
<keyword evidence="6" id="KW-0472">Membrane</keyword>
<comment type="caution">
    <text evidence="13">The sequence shown here is derived from an EMBL/GenBank/DDBJ whole genome shotgun (WGS) entry which is preliminary data.</text>
</comment>
<dbReference type="Proteomes" id="UP001195483">
    <property type="component" value="Unassembled WGS sequence"/>
</dbReference>
<protein>
    <recommendedName>
        <fullName evidence="10">Tyrosine-protein kinase</fullName>
        <ecNumber evidence="10">2.7.10.2</ecNumber>
    </recommendedName>
</protein>